<gene>
    <name evidence="2" type="ORF">QCA50_004705</name>
</gene>
<protein>
    <submittedName>
        <fullName evidence="2">Uncharacterized protein</fullName>
    </submittedName>
</protein>
<feature type="compositionally biased region" description="Basic residues" evidence="1">
    <location>
        <begin position="68"/>
        <end position="79"/>
    </location>
</feature>
<evidence type="ECO:0000313" key="3">
    <source>
        <dbReference type="Proteomes" id="UP001385951"/>
    </source>
</evidence>
<keyword evidence="3" id="KW-1185">Reference proteome</keyword>
<feature type="region of interest" description="Disordered" evidence="1">
    <location>
        <begin position="1"/>
        <end position="41"/>
    </location>
</feature>
<proteinExistence type="predicted"/>
<dbReference type="AlphaFoldDB" id="A0AAW0GD66"/>
<evidence type="ECO:0000313" key="2">
    <source>
        <dbReference type="EMBL" id="KAK7691311.1"/>
    </source>
</evidence>
<feature type="compositionally biased region" description="Polar residues" evidence="1">
    <location>
        <begin position="164"/>
        <end position="174"/>
    </location>
</feature>
<feature type="compositionally biased region" description="Polar residues" evidence="1">
    <location>
        <begin position="16"/>
        <end position="35"/>
    </location>
</feature>
<reference evidence="2 3" key="1">
    <citation type="submission" date="2022-09" db="EMBL/GenBank/DDBJ databases">
        <authorList>
            <person name="Palmer J.M."/>
        </authorList>
    </citation>
    <scope>NUCLEOTIDE SEQUENCE [LARGE SCALE GENOMIC DNA]</scope>
    <source>
        <strain evidence="2 3">DSM 7382</strain>
    </source>
</reference>
<feature type="compositionally biased region" description="Basic residues" evidence="1">
    <location>
        <begin position="175"/>
        <end position="189"/>
    </location>
</feature>
<organism evidence="2 3">
    <name type="scientific">Cerrena zonata</name>
    <dbReference type="NCBI Taxonomy" id="2478898"/>
    <lineage>
        <taxon>Eukaryota</taxon>
        <taxon>Fungi</taxon>
        <taxon>Dikarya</taxon>
        <taxon>Basidiomycota</taxon>
        <taxon>Agaricomycotina</taxon>
        <taxon>Agaricomycetes</taxon>
        <taxon>Polyporales</taxon>
        <taxon>Cerrenaceae</taxon>
        <taxon>Cerrena</taxon>
    </lineage>
</organism>
<name>A0AAW0GD66_9APHY</name>
<feature type="region of interest" description="Disordered" evidence="1">
    <location>
        <begin position="164"/>
        <end position="201"/>
    </location>
</feature>
<accession>A0AAW0GD66</accession>
<comment type="caution">
    <text evidence="2">The sequence shown here is derived from an EMBL/GenBank/DDBJ whole genome shotgun (WGS) entry which is preliminary data.</text>
</comment>
<evidence type="ECO:0000256" key="1">
    <source>
        <dbReference type="SAM" id="MobiDB-lite"/>
    </source>
</evidence>
<sequence length="201" mass="22461">MSRYTKESRWRMPPTRDSQSSVPIPTPSITDSGNSKAGADVEEDYSVSAFGDVSLTDAYVIPGTPSTKKPRLKLKHRKPPLPAKSKPDDKDTEQDDDPQTYSRSNFLDYLQSTSTKASEMTPTEDFINFFDTLKASRKSTQRQKHASSVDETFTKSRNLEGIFSSSGLTYSGTKSKARDHRSSAVKRRQPIPVWDQSTSNV</sequence>
<feature type="region of interest" description="Disordered" evidence="1">
    <location>
        <begin position="59"/>
        <end position="107"/>
    </location>
</feature>
<dbReference type="Proteomes" id="UP001385951">
    <property type="component" value="Unassembled WGS sequence"/>
</dbReference>
<dbReference type="EMBL" id="JASBNA010000005">
    <property type="protein sequence ID" value="KAK7691311.1"/>
    <property type="molecule type" value="Genomic_DNA"/>
</dbReference>
<feature type="compositionally biased region" description="Basic and acidic residues" evidence="1">
    <location>
        <begin position="1"/>
        <end position="10"/>
    </location>
</feature>